<accession>A0ABP7DMJ3</accession>
<protein>
    <recommendedName>
        <fullName evidence="2">Gfo/Idh/MocA-like oxidoreductase N-terminal domain-containing protein</fullName>
    </recommendedName>
</protein>
<name>A0ABP7DMJ3_9MICC</name>
<feature type="region of interest" description="Disordered" evidence="1">
    <location>
        <begin position="1"/>
        <end position="27"/>
    </location>
</feature>
<feature type="domain" description="Gfo/Idh/MocA-like oxidoreductase N-terminal" evidence="2">
    <location>
        <begin position="28"/>
        <end position="138"/>
    </location>
</feature>
<evidence type="ECO:0000259" key="2">
    <source>
        <dbReference type="Pfam" id="PF01408"/>
    </source>
</evidence>
<dbReference type="SUPFAM" id="SSF51735">
    <property type="entry name" value="NAD(P)-binding Rossmann-fold domains"/>
    <property type="match status" value="1"/>
</dbReference>
<dbReference type="InterPro" id="IPR000683">
    <property type="entry name" value="Gfo/Idh/MocA-like_OxRdtase_N"/>
</dbReference>
<proteinExistence type="predicted"/>
<keyword evidence="4" id="KW-1185">Reference proteome</keyword>
<gene>
    <name evidence="3" type="ORF">GCM10022377_21510</name>
</gene>
<comment type="caution">
    <text evidence="3">The sequence shown here is derived from an EMBL/GenBank/DDBJ whole genome shotgun (WGS) entry which is preliminary data.</text>
</comment>
<evidence type="ECO:0000313" key="4">
    <source>
        <dbReference type="Proteomes" id="UP001501536"/>
    </source>
</evidence>
<dbReference type="RefSeq" id="WP_344884204.1">
    <property type="nucleotide sequence ID" value="NZ_BAABCJ010000005.1"/>
</dbReference>
<dbReference type="Proteomes" id="UP001501536">
    <property type="component" value="Unassembled WGS sequence"/>
</dbReference>
<dbReference type="InterPro" id="IPR036291">
    <property type="entry name" value="NAD(P)-bd_dom_sf"/>
</dbReference>
<evidence type="ECO:0000313" key="3">
    <source>
        <dbReference type="EMBL" id="GAA3707436.1"/>
    </source>
</evidence>
<reference evidence="4" key="1">
    <citation type="journal article" date="2019" name="Int. J. Syst. Evol. Microbiol.">
        <title>The Global Catalogue of Microorganisms (GCM) 10K type strain sequencing project: providing services to taxonomists for standard genome sequencing and annotation.</title>
        <authorList>
            <consortium name="The Broad Institute Genomics Platform"/>
            <consortium name="The Broad Institute Genome Sequencing Center for Infectious Disease"/>
            <person name="Wu L."/>
            <person name="Ma J."/>
        </authorList>
    </citation>
    <scope>NUCLEOTIDE SEQUENCE [LARGE SCALE GENOMIC DNA]</scope>
    <source>
        <strain evidence="4">JCM 16961</strain>
    </source>
</reference>
<dbReference type="Gene3D" id="3.40.50.720">
    <property type="entry name" value="NAD(P)-binding Rossmann-like Domain"/>
    <property type="match status" value="1"/>
</dbReference>
<organism evidence="3 4">
    <name type="scientific">Zhihengliuella alba</name>
    <dbReference type="NCBI Taxonomy" id="547018"/>
    <lineage>
        <taxon>Bacteria</taxon>
        <taxon>Bacillati</taxon>
        <taxon>Actinomycetota</taxon>
        <taxon>Actinomycetes</taxon>
        <taxon>Micrococcales</taxon>
        <taxon>Micrococcaceae</taxon>
        <taxon>Zhihengliuella</taxon>
    </lineage>
</organism>
<sequence>MSGLFLTPAQRRAVSPDAEHPVPPRPARVGVVGSGFRARTLLRVMDALPAWFQVVGVAARAEEARGLLRDHGFAAVETVGQLVGLRPDFVVDTLPAGPSQEVLHRLADAGVPALTETPAAATVRELAALADRVQSGACVHVAEQYHLEPLVAAQLAVAASGRLGAVTDAHVSIAHDYHGISVLRRALDAGFEPPVITARRDRRRVLPSPSRYADPTDLAPVDTVHALAWLDFPAGRDGTARLGVYEFDDVQYRSWVRSPSLLVRGERGEIRDGTVRSVDVSGQPALGRLERVAAGGAGNHEGLFLRGYRLDGEWQYLNRFRPARLADEELSIAEQLAGMAEHVLAEGPAPYEVAEAAQDQYLQLLVREAADAGQPVEAERMPWAGGRGCRGAGGRGGLR</sequence>
<dbReference type="EMBL" id="BAABCJ010000005">
    <property type="protein sequence ID" value="GAA3707436.1"/>
    <property type="molecule type" value="Genomic_DNA"/>
</dbReference>
<dbReference type="Pfam" id="PF01408">
    <property type="entry name" value="GFO_IDH_MocA"/>
    <property type="match status" value="1"/>
</dbReference>
<evidence type="ECO:0000256" key="1">
    <source>
        <dbReference type="SAM" id="MobiDB-lite"/>
    </source>
</evidence>